<comment type="caution">
    <text evidence="2">The sequence shown here is derived from an EMBL/GenBank/DDBJ whole genome shotgun (WGS) entry which is preliminary data.</text>
</comment>
<dbReference type="InterPro" id="IPR011335">
    <property type="entry name" value="Restrct_endonuc-II-like"/>
</dbReference>
<evidence type="ECO:0000313" key="3">
    <source>
        <dbReference type="Proteomes" id="UP000239590"/>
    </source>
</evidence>
<dbReference type="SUPFAM" id="SSF52980">
    <property type="entry name" value="Restriction endonuclease-like"/>
    <property type="match status" value="1"/>
</dbReference>
<reference evidence="3" key="1">
    <citation type="submission" date="2018-02" db="EMBL/GenBank/DDBJ databases">
        <title>Genome sequencing of Solimonas sp. HR-BB.</title>
        <authorList>
            <person name="Lee Y."/>
            <person name="Jeon C.O."/>
        </authorList>
    </citation>
    <scope>NUCLEOTIDE SEQUENCE [LARGE SCALE GENOMIC DNA]</scope>
    <source>
        <strain evidence="3">HR-U</strain>
    </source>
</reference>
<dbReference type="Gene3D" id="3.90.1570.10">
    <property type="entry name" value="tt1808, chain A"/>
    <property type="match status" value="1"/>
</dbReference>
<gene>
    <name evidence="2" type="ORF">C5O19_24205</name>
</gene>
<keyword evidence="2" id="KW-0378">Hydrolase</keyword>
<dbReference type="CDD" id="cd06260">
    <property type="entry name" value="DUF820-like"/>
    <property type="match status" value="1"/>
</dbReference>
<dbReference type="PANTHER" id="PTHR36558">
    <property type="entry name" value="GLR1098 PROTEIN"/>
    <property type="match status" value="1"/>
</dbReference>
<proteinExistence type="predicted"/>
<dbReference type="RefSeq" id="WP_104715938.1">
    <property type="nucleotide sequence ID" value="NZ_PTRA01000008.1"/>
</dbReference>
<name>A0A2S7IFH4_9BACT</name>
<dbReference type="EMBL" id="PTRA01000008">
    <property type="protein sequence ID" value="PQA53778.1"/>
    <property type="molecule type" value="Genomic_DNA"/>
</dbReference>
<feature type="domain" description="Putative restriction endonuclease" evidence="1">
    <location>
        <begin position="12"/>
        <end position="175"/>
    </location>
</feature>
<dbReference type="PANTHER" id="PTHR36558:SF1">
    <property type="entry name" value="RESTRICTION ENDONUCLEASE DOMAIN-CONTAINING PROTEIN-RELATED"/>
    <property type="match status" value="1"/>
</dbReference>
<dbReference type="OrthoDB" id="668969at2"/>
<dbReference type="AlphaFoldDB" id="A0A2S7IFH4"/>
<accession>A0A2S7IFH4</accession>
<organism evidence="2 3">
    <name type="scientific">Siphonobacter curvatus</name>
    <dbReference type="NCBI Taxonomy" id="2094562"/>
    <lineage>
        <taxon>Bacteria</taxon>
        <taxon>Pseudomonadati</taxon>
        <taxon>Bacteroidota</taxon>
        <taxon>Cytophagia</taxon>
        <taxon>Cytophagales</taxon>
        <taxon>Cytophagaceae</taxon>
        <taxon>Siphonobacter</taxon>
    </lineage>
</organism>
<protein>
    <submittedName>
        <fullName evidence="2">Uma2 family endonuclease</fullName>
    </submittedName>
</protein>
<keyword evidence="2" id="KW-0255">Endonuclease</keyword>
<evidence type="ECO:0000259" key="1">
    <source>
        <dbReference type="Pfam" id="PF05685"/>
    </source>
</evidence>
<sequence>MANLQRTFISQEEYLQIERTTTVRSEYFNGQLLAMSSLNERVADTVSVHDAIQANLSRAIQEQLSERGSGHCFTDDQRVFVADKNFYTYPDLAITAGEPQFSDDQVDTLLNPTVLIEVSSAGSSNYDRGSKFENYRSLESLQEYLVVDSRRIYAELWRKNESQHWALVLQAEHGSDMVHLQSIDAYLLIDDVYNQIENLPEEEFTIR</sequence>
<dbReference type="GO" id="GO:0004519">
    <property type="term" value="F:endonuclease activity"/>
    <property type="evidence" value="ECO:0007669"/>
    <property type="project" value="UniProtKB-KW"/>
</dbReference>
<dbReference type="Pfam" id="PF05685">
    <property type="entry name" value="Uma2"/>
    <property type="match status" value="1"/>
</dbReference>
<keyword evidence="2" id="KW-0540">Nuclease</keyword>
<dbReference type="Proteomes" id="UP000239590">
    <property type="component" value="Unassembled WGS sequence"/>
</dbReference>
<keyword evidence="3" id="KW-1185">Reference proteome</keyword>
<dbReference type="InterPro" id="IPR012296">
    <property type="entry name" value="Nuclease_put_TT1808"/>
</dbReference>
<evidence type="ECO:0000313" key="2">
    <source>
        <dbReference type="EMBL" id="PQA53778.1"/>
    </source>
</evidence>
<dbReference type="InterPro" id="IPR008538">
    <property type="entry name" value="Uma2"/>
</dbReference>